<accession>A0ABU1VCI5</accession>
<dbReference type="Proteomes" id="UP001265550">
    <property type="component" value="Unassembled WGS sequence"/>
</dbReference>
<sequence>MRVSVQSMGVPATPALIDHADRRLRFALTRHSDRVKRVAVRFGDENGPRGGVDKFCQIQVYLVDAHVAYVRDIGTDLYDVIERATDRAGRAVVKHLDQSRMGRRTAPNKVTQLQHSSDGATYPTQFKGENT</sequence>
<gene>
    <name evidence="2" type="ORF">J2X09_002661</name>
</gene>
<comment type="caution">
    <text evidence="2">The sequence shown here is derived from an EMBL/GenBank/DDBJ whole genome shotgun (WGS) entry which is preliminary data.</text>
</comment>
<evidence type="ECO:0000313" key="2">
    <source>
        <dbReference type="EMBL" id="MDR7094918.1"/>
    </source>
</evidence>
<dbReference type="InterPro" id="IPR036567">
    <property type="entry name" value="RHF-like"/>
</dbReference>
<dbReference type="InterPro" id="IPR003489">
    <property type="entry name" value="RHF/RaiA"/>
</dbReference>
<evidence type="ECO:0000313" key="3">
    <source>
        <dbReference type="Proteomes" id="UP001265550"/>
    </source>
</evidence>
<feature type="region of interest" description="Disordered" evidence="1">
    <location>
        <begin position="96"/>
        <end position="131"/>
    </location>
</feature>
<keyword evidence="3" id="KW-1185">Reference proteome</keyword>
<dbReference type="EMBL" id="JAVDWE010000006">
    <property type="protein sequence ID" value="MDR7094918.1"/>
    <property type="molecule type" value="Genomic_DNA"/>
</dbReference>
<dbReference type="SUPFAM" id="SSF69754">
    <property type="entry name" value="Ribosome binding protein Y (YfiA homologue)"/>
    <property type="match status" value="1"/>
</dbReference>
<dbReference type="Pfam" id="PF02482">
    <property type="entry name" value="Ribosomal_S30AE"/>
    <property type="match status" value="1"/>
</dbReference>
<proteinExistence type="predicted"/>
<name>A0ABU1VCI5_9BURK</name>
<protein>
    <submittedName>
        <fullName evidence="2">Ribosome-associated translation inhibitor RaiA</fullName>
    </submittedName>
</protein>
<evidence type="ECO:0000256" key="1">
    <source>
        <dbReference type="SAM" id="MobiDB-lite"/>
    </source>
</evidence>
<feature type="compositionally biased region" description="Polar residues" evidence="1">
    <location>
        <begin position="108"/>
        <end position="131"/>
    </location>
</feature>
<organism evidence="2 3">
    <name type="scientific">Hydrogenophaga laconesensis</name>
    <dbReference type="NCBI Taxonomy" id="1805971"/>
    <lineage>
        <taxon>Bacteria</taxon>
        <taxon>Pseudomonadati</taxon>
        <taxon>Pseudomonadota</taxon>
        <taxon>Betaproteobacteria</taxon>
        <taxon>Burkholderiales</taxon>
        <taxon>Comamonadaceae</taxon>
        <taxon>Hydrogenophaga</taxon>
    </lineage>
</organism>
<dbReference type="RefSeq" id="WP_204733630.1">
    <property type="nucleotide sequence ID" value="NZ_JAVDWE010000006.1"/>
</dbReference>
<reference evidence="2 3" key="1">
    <citation type="submission" date="2023-07" db="EMBL/GenBank/DDBJ databases">
        <title>Sorghum-associated microbial communities from plants grown in Nebraska, USA.</title>
        <authorList>
            <person name="Schachtman D."/>
        </authorList>
    </citation>
    <scope>NUCLEOTIDE SEQUENCE [LARGE SCALE GENOMIC DNA]</scope>
    <source>
        <strain evidence="2 3">BE240</strain>
    </source>
</reference>
<dbReference type="Gene3D" id="3.30.160.100">
    <property type="entry name" value="Ribosome hibernation promotion factor-like"/>
    <property type="match status" value="1"/>
</dbReference>